<reference evidence="1 2" key="1">
    <citation type="journal article" date="2016" name="BMC Genomics">
        <title>Genome sequencing and secondary metabolism of the postharvest pathogen Penicillium griseofulvum.</title>
        <authorList>
            <person name="Banani H."/>
            <person name="Marcet-Houben M."/>
            <person name="Ballester A.R."/>
            <person name="Abbruscato P."/>
            <person name="Gonzalez-Candelas L."/>
            <person name="Gabaldon T."/>
            <person name="Spadaro D."/>
        </authorList>
    </citation>
    <scope>NUCLEOTIDE SEQUENCE [LARGE SCALE GENOMIC DNA]</scope>
    <source>
        <strain evidence="1 2">PG3</strain>
    </source>
</reference>
<dbReference type="GeneID" id="63709062"/>
<evidence type="ECO:0000313" key="1">
    <source>
        <dbReference type="EMBL" id="KXG50081.1"/>
    </source>
</evidence>
<proteinExistence type="predicted"/>
<sequence length="153" mass="16882">MEYSASLVLNAVFHDFNKLNEIVGKLIAYPNIEIKCLNWRLTEATKKALSSESRQEAMRNAVQQANDYVSVIGREVVAVSLCEMAGGSENQMTQARILPQSNAEPMYQFTDPALKLNPDSGASDALNLSPQLIRYTNPVQVEFDAVTGRQDAS</sequence>
<name>A0A135LM84_PENPA</name>
<comment type="caution">
    <text evidence="1">The sequence shown here is derived from an EMBL/GenBank/DDBJ whole genome shotgun (WGS) entry which is preliminary data.</text>
</comment>
<dbReference type="EMBL" id="LHQR01000048">
    <property type="protein sequence ID" value="KXG50081.1"/>
    <property type="molecule type" value="Genomic_DNA"/>
</dbReference>
<dbReference type="InterPro" id="IPR007497">
    <property type="entry name" value="SIMPL/DUF541"/>
</dbReference>
<accession>A0A135LM84</accession>
<dbReference type="Proteomes" id="UP000070168">
    <property type="component" value="Unassembled WGS sequence"/>
</dbReference>
<gene>
    <name evidence="1" type="ORF">PGRI_060480</name>
</gene>
<evidence type="ECO:0000313" key="2">
    <source>
        <dbReference type="Proteomes" id="UP000070168"/>
    </source>
</evidence>
<dbReference type="Pfam" id="PF04402">
    <property type="entry name" value="SIMPL"/>
    <property type="match status" value="1"/>
</dbReference>
<dbReference type="AlphaFoldDB" id="A0A135LM84"/>
<organism evidence="1 2">
    <name type="scientific">Penicillium patulum</name>
    <name type="common">Penicillium griseofulvum</name>
    <dbReference type="NCBI Taxonomy" id="5078"/>
    <lineage>
        <taxon>Eukaryota</taxon>
        <taxon>Fungi</taxon>
        <taxon>Dikarya</taxon>
        <taxon>Ascomycota</taxon>
        <taxon>Pezizomycotina</taxon>
        <taxon>Eurotiomycetes</taxon>
        <taxon>Eurotiomycetidae</taxon>
        <taxon>Eurotiales</taxon>
        <taxon>Aspergillaceae</taxon>
        <taxon>Penicillium</taxon>
    </lineage>
</organism>
<keyword evidence="2" id="KW-1185">Reference proteome</keyword>
<dbReference type="OrthoDB" id="3335918at2759"/>
<dbReference type="RefSeq" id="XP_040648617.1">
    <property type="nucleotide sequence ID" value="XM_040793762.1"/>
</dbReference>
<protein>
    <submittedName>
        <fullName evidence="1">Uncharacterized protein</fullName>
    </submittedName>
</protein>